<evidence type="ECO:0000256" key="1">
    <source>
        <dbReference type="ARBA" id="ARBA00007274"/>
    </source>
</evidence>
<dbReference type="InterPro" id="IPR001451">
    <property type="entry name" value="Hexapep"/>
</dbReference>
<keyword evidence="6" id="KW-0443">Lipid metabolism</keyword>
<comment type="caution">
    <text evidence="10">The sequence shown here is derived from an EMBL/GenBank/DDBJ whole genome shotgun (WGS) entry which is preliminary data.</text>
</comment>
<keyword evidence="7" id="KW-0012">Acyltransferase</keyword>
<name>A0A0A6DC91_9PSED</name>
<dbReference type="GO" id="GO:0016746">
    <property type="term" value="F:acyltransferase activity"/>
    <property type="evidence" value="ECO:0007669"/>
    <property type="project" value="UniProtKB-KW"/>
</dbReference>
<dbReference type="PANTHER" id="PTHR43300:SF7">
    <property type="entry name" value="UDP-N-ACETYLBACILLOSAMINE N-ACETYLTRANSFERASE"/>
    <property type="match status" value="1"/>
</dbReference>
<keyword evidence="5" id="KW-0677">Repeat</keyword>
<feature type="binding site" evidence="9">
    <location>
        <position position="71"/>
    </location>
    <ligand>
        <name>substrate</name>
    </ligand>
</feature>
<dbReference type="Pfam" id="PF00132">
    <property type="entry name" value="Hexapep"/>
    <property type="match status" value="1"/>
</dbReference>
<sequence>MKMYLLGAANPEAVRMLHAVKRSTPNIEFAFLDNDPRKHGTLFYGVPVLGGCELVGELNGEDVRFVNLITGSTRLRYETTCQLVDAGARLGQFVHPGIDLSMIRMGQGSYLQEGVLMQAEVTLGDNTSISAGSVVGHEGQIGHSVFMAPGVCIAGCVEIGDGTFIGTNATILPRLRIGRWVTIGAGAVVTKDVPDFSVVVGNPARIIKTNAVPYPDARVFR</sequence>
<evidence type="ECO:0000256" key="8">
    <source>
        <dbReference type="PIRSR" id="PIRSR620019-1"/>
    </source>
</evidence>
<dbReference type="AlphaFoldDB" id="A0A0A6DC91"/>
<evidence type="ECO:0000313" key="11">
    <source>
        <dbReference type="Proteomes" id="UP000030564"/>
    </source>
</evidence>
<dbReference type="InterPro" id="IPR050179">
    <property type="entry name" value="Trans_hexapeptide_repeat"/>
</dbReference>
<dbReference type="PANTHER" id="PTHR43300">
    <property type="entry name" value="ACETYLTRANSFERASE"/>
    <property type="match status" value="1"/>
</dbReference>
<dbReference type="OrthoDB" id="9800846at2"/>
<keyword evidence="4 10" id="KW-0808">Transferase</keyword>
<feature type="site" description="Increases basicity of active site His" evidence="8">
    <location>
        <position position="138"/>
    </location>
</feature>
<accession>A0A0A6DC91</accession>
<evidence type="ECO:0000256" key="9">
    <source>
        <dbReference type="PIRSR" id="PIRSR620019-2"/>
    </source>
</evidence>
<comment type="similarity">
    <text evidence="1">Belongs to the transferase hexapeptide repeat family.</text>
</comment>
<organism evidence="10 11">
    <name type="scientific">Pseudomonas chlororaphis</name>
    <dbReference type="NCBI Taxonomy" id="587753"/>
    <lineage>
        <taxon>Bacteria</taxon>
        <taxon>Pseudomonadati</taxon>
        <taxon>Pseudomonadota</taxon>
        <taxon>Gammaproteobacteria</taxon>
        <taxon>Pseudomonadales</taxon>
        <taxon>Pseudomonadaceae</taxon>
        <taxon>Pseudomonas</taxon>
    </lineage>
</organism>
<dbReference type="Gene3D" id="2.160.10.10">
    <property type="entry name" value="Hexapeptide repeat proteins"/>
    <property type="match status" value="1"/>
</dbReference>
<evidence type="ECO:0000256" key="6">
    <source>
        <dbReference type="ARBA" id="ARBA00023098"/>
    </source>
</evidence>
<dbReference type="InterPro" id="IPR020019">
    <property type="entry name" value="AcTrfase_PglD-like"/>
</dbReference>
<dbReference type="GO" id="GO:0009245">
    <property type="term" value="P:lipid A biosynthetic process"/>
    <property type="evidence" value="ECO:0007669"/>
    <property type="project" value="UniProtKB-KW"/>
</dbReference>
<evidence type="ECO:0000256" key="4">
    <source>
        <dbReference type="ARBA" id="ARBA00022679"/>
    </source>
</evidence>
<dbReference type="EMBL" id="JSFK01000015">
    <property type="protein sequence ID" value="KHA72322.1"/>
    <property type="molecule type" value="Genomic_DNA"/>
</dbReference>
<dbReference type="InterPro" id="IPR011004">
    <property type="entry name" value="Trimer_LpxA-like_sf"/>
</dbReference>
<evidence type="ECO:0000313" key="10">
    <source>
        <dbReference type="EMBL" id="KHA72322.1"/>
    </source>
</evidence>
<evidence type="ECO:0000256" key="5">
    <source>
        <dbReference type="ARBA" id="ARBA00022737"/>
    </source>
</evidence>
<gene>
    <name evidence="10" type="ORF">NZ35_15665</name>
</gene>
<evidence type="ECO:0000256" key="2">
    <source>
        <dbReference type="ARBA" id="ARBA00022516"/>
    </source>
</evidence>
<feature type="active site" description="Proton acceptor" evidence="8">
    <location>
        <position position="137"/>
    </location>
</feature>
<dbReference type="Proteomes" id="UP000030564">
    <property type="component" value="Unassembled WGS sequence"/>
</dbReference>
<proteinExistence type="inferred from homology"/>
<dbReference type="CDD" id="cd03360">
    <property type="entry name" value="LbH_AT_putative"/>
    <property type="match status" value="1"/>
</dbReference>
<dbReference type="PROSITE" id="PS00101">
    <property type="entry name" value="HEXAPEP_TRANSFERASES"/>
    <property type="match status" value="1"/>
</dbReference>
<reference evidence="10 11" key="1">
    <citation type="submission" date="2014-10" db="EMBL/GenBank/DDBJ databases">
        <title>Draft genome sequence of Pseudomonas chlororaphis EA105.</title>
        <authorList>
            <person name="McCully L.M."/>
            <person name="Bitzer A.S."/>
            <person name="Spence C."/>
            <person name="Bais H."/>
            <person name="Silby M.W."/>
        </authorList>
    </citation>
    <scope>NUCLEOTIDE SEQUENCE [LARGE SCALE GENOMIC DNA]</scope>
    <source>
        <strain evidence="10 11">EA105</strain>
    </source>
</reference>
<keyword evidence="3" id="KW-0441">Lipid A biosynthesis</keyword>
<dbReference type="SUPFAM" id="SSF51161">
    <property type="entry name" value="Trimeric LpxA-like enzymes"/>
    <property type="match status" value="1"/>
</dbReference>
<keyword evidence="2" id="KW-0444">Lipid biosynthesis</keyword>
<dbReference type="InterPro" id="IPR018357">
    <property type="entry name" value="Hexapep_transf_CS"/>
</dbReference>
<dbReference type="NCBIfam" id="TIGR03570">
    <property type="entry name" value="NeuD_NnaD"/>
    <property type="match status" value="1"/>
</dbReference>
<evidence type="ECO:0000256" key="7">
    <source>
        <dbReference type="ARBA" id="ARBA00023315"/>
    </source>
</evidence>
<protein>
    <submittedName>
        <fullName evidence="10">Transferase</fullName>
    </submittedName>
</protein>
<dbReference type="PATRIC" id="fig|587753.9.peg.1235"/>
<evidence type="ECO:0000256" key="3">
    <source>
        <dbReference type="ARBA" id="ARBA00022556"/>
    </source>
</evidence>
<dbReference type="GO" id="GO:0016020">
    <property type="term" value="C:membrane"/>
    <property type="evidence" value="ECO:0007669"/>
    <property type="project" value="GOC"/>
</dbReference>